<gene>
    <name evidence="5" type="ordered locus">Ppha_1120</name>
</gene>
<dbReference type="InterPro" id="IPR039261">
    <property type="entry name" value="FNR_nucleotide-bd"/>
</dbReference>
<organism evidence="5 6">
    <name type="scientific">Pelodictyon phaeoclathratiforme (strain DSM 5477 / BU-1)</name>
    <dbReference type="NCBI Taxonomy" id="324925"/>
    <lineage>
        <taxon>Bacteria</taxon>
        <taxon>Pseudomonadati</taxon>
        <taxon>Chlorobiota</taxon>
        <taxon>Chlorobiia</taxon>
        <taxon>Chlorobiales</taxon>
        <taxon>Chlorobiaceae</taxon>
        <taxon>Chlorobium/Pelodictyon group</taxon>
        <taxon>Pelodictyon</taxon>
    </lineage>
</organism>
<dbReference type="InterPro" id="IPR001433">
    <property type="entry name" value="OxRdtase_FAD/NAD-bd"/>
</dbReference>
<dbReference type="PANTHER" id="PTHR47878:SF2">
    <property type="entry name" value="OXIDOREDUCTASE FAD_NAD(P)-BINDING DOMAIN PROTEIN"/>
    <property type="match status" value="1"/>
</dbReference>
<dbReference type="InterPro" id="IPR017938">
    <property type="entry name" value="Riboflavin_synthase-like_b-brl"/>
</dbReference>
<dbReference type="CDD" id="cd06195">
    <property type="entry name" value="FNR1"/>
    <property type="match status" value="1"/>
</dbReference>
<evidence type="ECO:0000256" key="1">
    <source>
        <dbReference type="ARBA" id="ARBA00008312"/>
    </source>
</evidence>
<dbReference type="EMBL" id="CP001110">
    <property type="protein sequence ID" value="ACF43399.1"/>
    <property type="molecule type" value="Genomic_DNA"/>
</dbReference>
<dbReference type="AlphaFoldDB" id="B4SG88"/>
<dbReference type="GO" id="GO:0000166">
    <property type="term" value="F:nucleotide binding"/>
    <property type="evidence" value="ECO:0007669"/>
    <property type="project" value="UniProtKB-KW"/>
</dbReference>
<dbReference type="EC" id="1.18.1.2" evidence="2"/>
<keyword evidence="6" id="KW-1185">Reference proteome</keyword>
<comment type="similarity">
    <text evidence="1">Belongs to the ferredoxin--NADP reductase type 1 family.</text>
</comment>
<keyword evidence="3" id="KW-0547">Nucleotide-binding</keyword>
<evidence type="ECO:0000256" key="3">
    <source>
        <dbReference type="ARBA" id="ARBA00022741"/>
    </source>
</evidence>
<dbReference type="SUPFAM" id="SSF63380">
    <property type="entry name" value="Riboflavin synthase domain-like"/>
    <property type="match status" value="1"/>
</dbReference>
<evidence type="ECO:0000259" key="4">
    <source>
        <dbReference type="PROSITE" id="PS51384"/>
    </source>
</evidence>
<dbReference type="InterPro" id="IPR017927">
    <property type="entry name" value="FAD-bd_FR_type"/>
</dbReference>
<dbReference type="InterPro" id="IPR051930">
    <property type="entry name" value="FNR_type-1"/>
</dbReference>
<evidence type="ECO:0000313" key="5">
    <source>
        <dbReference type="EMBL" id="ACF43399.1"/>
    </source>
</evidence>
<dbReference type="PROSITE" id="PS51384">
    <property type="entry name" value="FAD_FR"/>
    <property type="match status" value="1"/>
</dbReference>
<protein>
    <recommendedName>
        <fullName evidence="2">ferredoxin--NADP(+) reductase</fullName>
        <ecNumber evidence="2">1.18.1.2</ecNumber>
    </recommendedName>
</protein>
<dbReference type="Pfam" id="PF00175">
    <property type="entry name" value="NAD_binding_1"/>
    <property type="match status" value="1"/>
</dbReference>
<dbReference type="HOGENOM" id="CLU_003827_3_0_10"/>
<accession>B4SG88</accession>
<dbReference type="STRING" id="324925.Ppha_1120"/>
<dbReference type="PRINTS" id="PR00371">
    <property type="entry name" value="FPNCR"/>
</dbReference>
<dbReference type="eggNOG" id="COG0543">
    <property type="taxonomic scope" value="Bacteria"/>
</dbReference>
<sequence length="281" mass="32477">MQIINQCQSKENQERMDRTQYNATVVGKIMVTPDLMIFRIHTDEAREEFEAGQNLLLGLYGFEKRSSNSEPELVPAEGEKLIRRPYSLASEKTETRQLEFYISQVKSGQLTSRLFNLNVGERLYVGTKITGIFRLDETPDGSDIVMVATGTGIAPYISFLRSHIVERPESKMVVIQGAAHRWDLGYYSELTFLEKSFANFFYVPTLTDADDRWDGYRYCIEELLRKDVLQNEFNISPDPERTHFFVSGQPEMVGHVSEWLSDFGYTRHHPDDPGELYIEEF</sequence>
<name>B4SG88_PELPB</name>
<dbReference type="InterPro" id="IPR001709">
    <property type="entry name" value="Flavoprot_Pyr_Nucl_cyt_Rdtase"/>
</dbReference>
<dbReference type="Gene3D" id="2.40.30.10">
    <property type="entry name" value="Translation factors"/>
    <property type="match status" value="1"/>
</dbReference>
<dbReference type="PANTHER" id="PTHR47878">
    <property type="entry name" value="OXIDOREDUCTASE FAD/NAD(P)-BINDING DOMAIN PROTEIN"/>
    <property type="match status" value="1"/>
</dbReference>
<dbReference type="InterPro" id="IPR033892">
    <property type="entry name" value="FNR_bac"/>
</dbReference>
<dbReference type="Proteomes" id="UP000002724">
    <property type="component" value="Chromosome"/>
</dbReference>
<dbReference type="KEGG" id="pph:Ppha_1120"/>
<feature type="domain" description="FAD-binding FR-type" evidence="4">
    <location>
        <begin position="18"/>
        <end position="136"/>
    </location>
</feature>
<evidence type="ECO:0000256" key="2">
    <source>
        <dbReference type="ARBA" id="ARBA00013223"/>
    </source>
</evidence>
<dbReference type="SUPFAM" id="SSF52343">
    <property type="entry name" value="Ferredoxin reductase-like, C-terminal NADP-linked domain"/>
    <property type="match status" value="1"/>
</dbReference>
<dbReference type="Gene3D" id="3.40.50.80">
    <property type="entry name" value="Nucleotide-binding domain of ferredoxin-NADP reductase (FNR) module"/>
    <property type="match status" value="1"/>
</dbReference>
<proteinExistence type="inferred from homology"/>
<reference evidence="5 6" key="1">
    <citation type="submission" date="2008-06" db="EMBL/GenBank/DDBJ databases">
        <title>Complete sequence of Pelodictyon phaeoclathratiforme BU-1.</title>
        <authorList>
            <consortium name="US DOE Joint Genome Institute"/>
            <person name="Lucas S."/>
            <person name="Copeland A."/>
            <person name="Lapidus A."/>
            <person name="Glavina del Rio T."/>
            <person name="Dalin E."/>
            <person name="Tice H."/>
            <person name="Bruce D."/>
            <person name="Goodwin L."/>
            <person name="Pitluck S."/>
            <person name="Schmutz J."/>
            <person name="Larimer F."/>
            <person name="Land M."/>
            <person name="Hauser L."/>
            <person name="Kyrpides N."/>
            <person name="Mikhailova N."/>
            <person name="Liu Z."/>
            <person name="Li T."/>
            <person name="Zhao F."/>
            <person name="Overmann J."/>
            <person name="Bryant D.A."/>
            <person name="Richardson P."/>
        </authorList>
    </citation>
    <scope>NUCLEOTIDE SEQUENCE [LARGE SCALE GENOMIC DNA]</scope>
    <source>
        <strain evidence="6">DSM 5477 / BU-1</strain>
    </source>
</reference>
<evidence type="ECO:0000313" key="6">
    <source>
        <dbReference type="Proteomes" id="UP000002724"/>
    </source>
</evidence>
<dbReference type="GO" id="GO:0004324">
    <property type="term" value="F:ferredoxin-NADP+ reductase activity"/>
    <property type="evidence" value="ECO:0007669"/>
    <property type="project" value="UniProtKB-EC"/>
</dbReference>